<dbReference type="EC" id="3.5.4.2" evidence="5"/>
<evidence type="ECO:0000256" key="4">
    <source>
        <dbReference type="ARBA" id="ARBA00023080"/>
    </source>
</evidence>
<dbReference type="GO" id="GO:0008270">
    <property type="term" value="F:zinc ion binding"/>
    <property type="evidence" value="ECO:0007669"/>
    <property type="project" value="UniProtKB-UniRule"/>
</dbReference>
<keyword evidence="2 5" id="KW-0378">Hydrolase</keyword>
<dbReference type="PANTHER" id="PTHR43114">
    <property type="entry name" value="ADENINE DEAMINASE"/>
    <property type="match status" value="1"/>
</dbReference>
<keyword evidence="3 5" id="KW-0862">Zinc</keyword>
<feature type="binding site" evidence="5">
    <location>
        <position position="268"/>
    </location>
    <ligand>
        <name>substrate</name>
    </ligand>
</feature>
<gene>
    <name evidence="7" type="ORF">DEM25_005205</name>
</gene>
<evidence type="ECO:0000259" key="6">
    <source>
        <dbReference type="Pfam" id="PF00962"/>
    </source>
</evidence>
<protein>
    <recommendedName>
        <fullName evidence="5">Adenine deaminase</fullName>
        <shortName evidence="5">ADE</shortName>
        <ecNumber evidence="5">3.5.4.2</ecNumber>
    </recommendedName>
    <alternativeName>
        <fullName evidence="5">Adenine aminohydrolase</fullName>
        <shortName evidence="5">AAH</shortName>
    </alternativeName>
</protein>
<feature type="domain" description="Adenosine deaminase" evidence="6">
    <location>
        <begin position="3"/>
        <end position="319"/>
    </location>
</feature>
<dbReference type="Proteomes" id="UP000246132">
    <property type="component" value="Unassembled WGS sequence"/>
</dbReference>
<dbReference type="InterPro" id="IPR006330">
    <property type="entry name" value="Ado/ade_deaminase"/>
</dbReference>
<dbReference type="EMBL" id="QFWV02000004">
    <property type="protein sequence ID" value="RKF07889.1"/>
    <property type="molecule type" value="Genomic_DNA"/>
</dbReference>
<dbReference type="InterPro" id="IPR028892">
    <property type="entry name" value="ADE"/>
</dbReference>
<evidence type="ECO:0000256" key="2">
    <source>
        <dbReference type="ARBA" id="ARBA00022801"/>
    </source>
</evidence>
<dbReference type="Gene3D" id="3.20.20.140">
    <property type="entry name" value="Metal-dependent hydrolases"/>
    <property type="match status" value="1"/>
</dbReference>
<accession>A0A3A8AFN6</accession>
<feature type="binding site" evidence="5">
    <location>
        <position position="267"/>
    </location>
    <ligand>
        <name>Zn(2+)</name>
        <dbReference type="ChEBI" id="CHEBI:29105"/>
        <note>catalytic</note>
    </ligand>
</feature>
<dbReference type="InterPro" id="IPR032466">
    <property type="entry name" value="Metal_Hydrolase"/>
</dbReference>
<feature type="binding site" evidence="5">
    <location>
        <position position="10"/>
    </location>
    <ligand>
        <name>Zn(2+)</name>
        <dbReference type="ChEBI" id="CHEBI:29105"/>
        <note>catalytic</note>
    </ligand>
</feature>
<evidence type="ECO:0000256" key="3">
    <source>
        <dbReference type="ARBA" id="ARBA00022833"/>
    </source>
</evidence>
<feature type="active site" description="Proton donor" evidence="5">
    <location>
        <position position="189"/>
    </location>
</feature>
<evidence type="ECO:0000313" key="8">
    <source>
        <dbReference type="Proteomes" id="UP000246132"/>
    </source>
</evidence>
<dbReference type="RefSeq" id="WP_109767050.1">
    <property type="nucleotide sequence ID" value="NZ_QFWV02000004.1"/>
</dbReference>
<comment type="catalytic activity">
    <reaction evidence="5">
        <text>adenine + H2O + H(+) = hypoxanthine + NH4(+)</text>
        <dbReference type="Rhea" id="RHEA:23688"/>
        <dbReference type="ChEBI" id="CHEBI:15377"/>
        <dbReference type="ChEBI" id="CHEBI:15378"/>
        <dbReference type="ChEBI" id="CHEBI:16708"/>
        <dbReference type="ChEBI" id="CHEBI:17368"/>
        <dbReference type="ChEBI" id="CHEBI:28938"/>
        <dbReference type="EC" id="3.5.4.2"/>
    </reaction>
</comment>
<evidence type="ECO:0000256" key="1">
    <source>
        <dbReference type="ARBA" id="ARBA00022723"/>
    </source>
</evidence>
<dbReference type="HAMAP" id="MF_01962">
    <property type="entry name" value="Adenine_deaminase"/>
    <property type="match status" value="1"/>
</dbReference>
<keyword evidence="8" id="KW-1185">Reference proteome</keyword>
<keyword evidence="4 5" id="KW-0546">Nucleotide metabolism</keyword>
<dbReference type="Pfam" id="PF00962">
    <property type="entry name" value="A_deaminase"/>
    <property type="match status" value="1"/>
</dbReference>
<proteinExistence type="inferred from homology"/>
<comment type="cofactor">
    <cofactor evidence="5">
        <name>Zn(2+)</name>
        <dbReference type="ChEBI" id="CHEBI:29105"/>
    </cofactor>
    <text evidence="5">Binds 1 zinc ion per subunit.</text>
</comment>
<dbReference type="GO" id="GO:0000034">
    <property type="term" value="F:adenine deaminase activity"/>
    <property type="evidence" value="ECO:0007669"/>
    <property type="project" value="UniProtKB-UniRule"/>
</dbReference>
<organism evidence="7 8">
    <name type="scientific">Oceaniradius stylonematis</name>
    <dbReference type="NCBI Taxonomy" id="2184161"/>
    <lineage>
        <taxon>Bacteria</taxon>
        <taxon>Pseudomonadati</taxon>
        <taxon>Pseudomonadota</taxon>
        <taxon>Alphaproteobacteria</taxon>
        <taxon>Hyphomicrobiales</taxon>
        <taxon>Ahrensiaceae</taxon>
        <taxon>Oceaniradius</taxon>
    </lineage>
</organism>
<sequence>MVPKAELHCHIEGAVSPALALAQAERHGADLSEIVVDGAYRWTDFTAFLNVYDTVAALFRTRDDYARLAHDYLSSLAADGCLYSEIFISTDHAEQTGLSPHAYIDGLAEAIERAKAETGIEGRMIATGLRHGGPEAVERAARFAADNPHPLITGFGMAGDERMHHPKDFAPAFDIARDAGLRITVHAGELAGAESVRDALDHLRPERIGHGVRAIEDPALVERLAEERIVLEICPASNIALGVFADYASHPFNRLRDAGVKVTLNSDDPPHFHSSLANEYRIASDHFGLDDAALKGITRTAIEAAFCDDDTRTKLLGKLGQAII</sequence>
<dbReference type="GO" id="GO:0006146">
    <property type="term" value="P:adenine catabolic process"/>
    <property type="evidence" value="ECO:0007669"/>
    <property type="project" value="UniProtKB-UniRule"/>
</dbReference>
<comment type="caution">
    <text evidence="7">The sequence shown here is derived from an EMBL/GenBank/DDBJ whole genome shotgun (WGS) entry which is preliminary data.</text>
</comment>
<dbReference type="PANTHER" id="PTHR43114:SF6">
    <property type="entry name" value="ADENINE DEAMINASE"/>
    <property type="match status" value="1"/>
</dbReference>
<name>A0A3A8AFN6_9HYPH</name>
<dbReference type="NCBIfam" id="TIGR01430">
    <property type="entry name" value="aden_deam"/>
    <property type="match status" value="1"/>
</dbReference>
<dbReference type="CDD" id="cd01320">
    <property type="entry name" value="ADA"/>
    <property type="match status" value="1"/>
</dbReference>
<dbReference type="NCBIfam" id="NF006848">
    <property type="entry name" value="PRK09358.1-3"/>
    <property type="match status" value="1"/>
</dbReference>
<comment type="similarity">
    <text evidence="5">Belongs to the metallo-dependent hydrolases superfamily. Adenosine and AMP deaminases family. Adenine deaminase type 2 subfamily.</text>
</comment>
<dbReference type="AlphaFoldDB" id="A0A3A8AFN6"/>
<feature type="binding site" evidence="5">
    <location>
        <position position="186"/>
    </location>
    <ligand>
        <name>Zn(2+)</name>
        <dbReference type="ChEBI" id="CHEBI:29105"/>
        <note>catalytic</note>
    </ligand>
</feature>
<feature type="site" description="Important for catalytic activity" evidence="5">
    <location>
        <position position="210"/>
    </location>
</feature>
<feature type="binding site" evidence="5">
    <location>
        <position position="8"/>
    </location>
    <ligand>
        <name>Zn(2+)</name>
        <dbReference type="ChEBI" id="CHEBI:29105"/>
        <note>catalytic</note>
    </ligand>
</feature>
<keyword evidence="1 5" id="KW-0479">Metal-binding</keyword>
<dbReference type="OrthoDB" id="105475at2"/>
<dbReference type="GO" id="GO:0009117">
    <property type="term" value="P:nucleotide metabolic process"/>
    <property type="evidence" value="ECO:0007669"/>
    <property type="project" value="UniProtKB-KW"/>
</dbReference>
<dbReference type="InterPro" id="IPR001365">
    <property type="entry name" value="A_deaminase_dom"/>
</dbReference>
<dbReference type="SUPFAM" id="SSF51556">
    <property type="entry name" value="Metallo-dependent hydrolases"/>
    <property type="match status" value="1"/>
</dbReference>
<dbReference type="GO" id="GO:0043103">
    <property type="term" value="P:hypoxanthine salvage"/>
    <property type="evidence" value="ECO:0007669"/>
    <property type="project" value="UniProtKB-UniRule"/>
</dbReference>
<evidence type="ECO:0000256" key="5">
    <source>
        <dbReference type="HAMAP-Rule" id="MF_01962"/>
    </source>
</evidence>
<evidence type="ECO:0000313" key="7">
    <source>
        <dbReference type="EMBL" id="RKF07889.1"/>
    </source>
</evidence>
<comment type="function">
    <text evidence="5">Catalyzes the hydrolytic deamination of adenine to hypoxanthine. Plays an important role in the purine salvage pathway and in nitrogen catabolism.</text>
</comment>
<reference evidence="7 8" key="1">
    <citation type="journal article" date="2018" name="Int. J. Syst. Bacteriol.">
        <title>Oceaniradius stylonemae gen. nov., sp. nov., isolated from a red alga, Stylonema cornu-cervi.</title>
        <authorList>
            <person name="Jeong S."/>
        </authorList>
    </citation>
    <scope>NUCLEOTIDE SEQUENCE [LARGE SCALE GENOMIC DNA]</scope>
    <source>
        <strain evidence="7 8">StC1</strain>
    </source>
</reference>